<feature type="region of interest" description="Disordered" evidence="1">
    <location>
        <begin position="1"/>
        <end position="26"/>
    </location>
</feature>
<feature type="compositionally biased region" description="Low complexity" evidence="1">
    <location>
        <begin position="196"/>
        <end position="206"/>
    </location>
</feature>
<dbReference type="Proteomes" id="UP000799429">
    <property type="component" value="Unassembled WGS sequence"/>
</dbReference>
<feature type="compositionally biased region" description="Polar residues" evidence="1">
    <location>
        <begin position="613"/>
        <end position="623"/>
    </location>
</feature>
<accession>A0A9P4VUV8</accession>
<evidence type="ECO:0000313" key="3">
    <source>
        <dbReference type="Proteomes" id="UP000799429"/>
    </source>
</evidence>
<evidence type="ECO:0000313" key="2">
    <source>
        <dbReference type="EMBL" id="KAF2841004.1"/>
    </source>
</evidence>
<feature type="compositionally biased region" description="Pro residues" evidence="1">
    <location>
        <begin position="633"/>
        <end position="645"/>
    </location>
</feature>
<protein>
    <submittedName>
        <fullName evidence="2">Uncharacterized protein</fullName>
    </submittedName>
</protein>
<name>A0A9P4VUV8_9PEZI</name>
<feature type="compositionally biased region" description="Basic and acidic residues" evidence="1">
    <location>
        <begin position="549"/>
        <end position="564"/>
    </location>
</feature>
<evidence type="ECO:0000256" key="1">
    <source>
        <dbReference type="SAM" id="MobiDB-lite"/>
    </source>
</evidence>
<keyword evidence="3" id="KW-1185">Reference proteome</keyword>
<dbReference type="OrthoDB" id="4115400at2759"/>
<comment type="caution">
    <text evidence="2">The sequence shown here is derived from an EMBL/GenBank/DDBJ whole genome shotgun (WGS) entry which is preliminary data.</text>
</comment>
<organism evidence="2 3">
    <name type="scientific">Patellaria atrata CBS 101060</name>
    <dbReference type="NCBI Taxonomy" id="1346257"/>
    <lineage>
        <taxon>Eukaryota</taxon>
        <taxon>Fungi</taxon>
        <taxon>Dikarya</taxon>
        <taxon>Ascomycota</taxon>
        <taxon>Pezizomycotina</taxon>
        <taxon>Dothideomycetes</taxon>
        <taxon>Dothideomycetes incertae sedis</taxon>
        <taxon>Patellariales</taxon>
        <taxon>Patellariaceae</taxon>
        <taxon>Patellaria</taxon>
    </lineage>
</organism>
<feature type="compositionally biased region" description="Low complexity" evidence="1">
    <location>
        <begin position="457"/>
        <end position="470"/>
    </location>
</feature>
<feature type="compositionally biased region" description="Acidic residues" evidence="1">
    <location>
        <begin position="107"/>
        <end position="129"/>
    </location>
</feature>
<sequence>MRTRRSLVTAEKPNIITSPRKTRGTVDFRKPEVPRKLTRSSSNVSNGNTIFVGGIDEAKPIRAICKKGRFLIIAGIPSDFLSLLEQPDSDVDEDEHSSKTASHAEVADDAQEDEDDLEDEPDDEPEEEPSPGFNEKPRKRKYKRRRRTVPKILSPVRKSTRQKRVKALSPEADMEDQIAVADASSVKEQGASNITEEQLQLSAAASAHEEHEELEDLEEEDEQPGDETNEPEDENIESASKTLQIPVPKISLSKQASDASNVSKLSRSATGDEQAGEDGEREPTPELIDDTVRESDLPAPFRSRSPTPPESSFPDQAAYLVKTRFKPITDPQLFISALSQHDPSKRSTASLYALALNTQRALVAWQDEYLKLDARTAPHAHPAKKPAKGGREIVEKDIWEGLKEAELYNYSYDHRKTACEQNPFAQRIGRNGDAGRELRGRGRRKAKDVDETEDDGANTAAVTDVAAEETGPGRRPRREVKKYDGVAPPATPEPIKVHGNTGRKRRLDVSATPEQDGRKRGKHNAFLPARVREMRAESAVSEDTTNNEEEQKPDGYETERDSRGRRIGKRRGRPKGYRRSSTGQTHGYTPQQQQEDQQDTEAMEADPNPDPSPGSSRRNSISQPPTPVNATPTIPPTMPPPPPPRDTTELPQPIPNEAQFGEGPITPVGTSSGPTGASTNFNLTFQPSSRKPRVKSEKRSKSMTKWWAERKEKAALARANGEVAEPAQPRRRRSNLSGGAGSGGNERGGGERGFLQIQPAVGGQGNVLPPGQGQQVIFHQHGQREVREQNPFAQHAPPQQAPPQQVQHQTPPVAIARTGFDTMQFPEQKPPHQYISTFRSVEPTLNSFRVEPVQPTTQTQPEFPPPPPLQSKPYLHLHLPNRGKEATVSKRRRNRRTQTKPINPRACIFHRSTPALQPIINPTPTPALTATPTRIPTTPRPRPQRLISNPRASRLQRQPIQHNHATRTRTL</sequence>
<proteinExistence type="predicted"/>
<dbReference type="AlphaFoldDB" id="A0A9P4VUV8"/>
<reference evidence="2" key="1">
    <citation type="journal article" date="2020" name="Stud. Mycol.">
        <title>101 Dothideomycetes genomes: a test case for predicting lifestyles and emergence of pathogens.</title>
        <authorList>
            <person name="Haridas S."/>
            <person name="Albert R."/>
            <person name="Binder M."/>
            <person name="Bloem J."/>
            <person name="Labutti K."/>
            <person name="Salamov A."/>
            <person name="Andreopoulos B."/>
            <person name="Baker S."/>
            <person name="Barry K."/>
            <person name="Bills G."/>
            <person name="Bluhm B."/>
            <person name="Cannon C."/>
            <person name="Castanera R."/>
            <person name="Culley D."/>
            <person name="Daum C."/>
            <person name="Ezra D."/>
            <person name="Gonzalez J."/>
            <person name="Henrissat B."/>
            <person name="Kuo A."/>
            <person name="Liang C."/>
            <person name="Lipzen A."/>
            <person name="Lutzoni F."/>
            <person name="Magnuson J."/>
            <person name="Mondo S."/>
            <person name="Nolan M."/>
            <person name="Ohm R."/>
            <person name="Pangilinan J."/>
            <person name="Park H.-J."/>
            <person name="Ramirez L."/>
            <person name="Alfaro M."/>
            <person name="Sun H."/>
            <person name="Tritt A."/>
            <person name="Yoshinaga Y."/>
            <person name="Zwiers L.-H."/>
            <person name="Turgeon B."/>
            <person name="Goodwin S."/>
            <person name="Spatafora J."/>
            <person name="Crous P."/>
            <person name="Grigoriev I."/>
        </authorList>
    </citation>
    <scope>NUCLEOTIDE SEQUENCE</scope>
    <source>
        <strain evidence="2">CBS 101060</strain>
    </source>
</reference>
<feature type="compositionally biased region" description="Low complexity" evidence="1">
    <location>
        <begin position="791"/>
        <end position="810"/>
    </location>
</feature>
<feature type="region of interest" description="Disordered" evidence="1">
    <location>
        <begin position="916"/>
        <end position="971"/>
    </location>
</feature>
<feature type="region of interest" description="Disordered" evidence="1">
    <location>
        <begin position="427"/>
        <end position="810"/>
    </location>
</feature>
<feature type="compositionally biased region" description="Polar residues" evidence="1">
    <location>
        <begin position="186"/>
        <end position="195"/>
    </location>
</feature>
<gene>
    <name evidence="2" type="ORF">M501DRAFT_660314</name>
</gene>
<feature type="compositionally biased region" description="Basic residues" evidence="1">
    <location>
        <begin position="137"/>
        <end position="149"/>
    </location>
</feature>
<feature type="compositionally biased region" description="Polar residues" evidence="1">
    <location>
        <begin position="252"/>
        <end position="271"/>
    </location>
</feature>
<feature type="compositionally biased region" description="Gly residues" evidence="1">
    <location>
        <begin position="738"/>
        <end position="747"/>
    </location>
</feature>
<feature type="region of interest" description="Disordered" evidence="1">
    <location>
        <begin position="87"/>
        <end position="318"/>
    </location>
</feature>
<feature type="compositionally biased region" description="Low complexity" evidence="1">
    <location>
        <begin position="918"/>
        <end position="937"/>
    </location>
</feature>
<dbReference type="EMBL" id="MU006092">
    <property type="protein sequence ID" value="KAF2841004.1"/>
    <property type="molecule type" value="Genomic_DNA"/>
</dbReference>
<feature type="compositionally biased region" description="Acidic residues" evidence="1">
    <location>
        <begin position="212"/>
        <end position="236"/>
    </location>
</feature>
<feature type="compositionally biased region" description="Basic residues" evidence="1">
    <location>
        <begin position="565"/>
        <end position="578"/>
    </location>
</feature>
<feature type="compositionally biased region" description="Polar residues" evidence="1">
    <location>
        <begin position="668"/>
        <end position="689"/>
    </location>
</feature>